<dbReference type="Proteomes" id="UP000604737">
    <property type="component" value="Unassembled WGS sequence"/>
</dbReference>
<dbReference type="Gene3D" id="1.10.3730.20">
    <property type="match status" value="1"/>
</dbReference>
<evidence type="ECO:0000256" key="7">
    <source>
        <dbReference type="SAM" id="Phobius"/>
    </source>
</evidence>
<sequence length="125" mass="13472">MLNLINIFAVMLMPYFWLLLSSFFGVVASIALKLAAVANSPYGPSLFATERIPYYIAAISAYGAGFFFYAVALRNLDLSIAYPLMVAISIIGVVIYGVFFGGEAIGAARYIGVIFIAVGIVLLNR</sequence>
<accession>A0ABQ3H6R2</accession>
<keyword evidence="9" id="KW-1185">Reference proteome</keyword>
<evidence type="ECO:0000256" key="4">
    <source>
        <dbReference type="ARBA" id="ARBA00022989"/>
    </source>
</evidence>
<evidence type="ECO:0000313" key="9">
    <source>
        <dbReference type="Proteomes" id="UP000604737"/>
    </source>
</evidence>
<evidence type="ECO:0000256" key="6">
    <source>
        <dbReference type="RuleBase" id="RU003942"/>
    </source>
</evidence>
<feature type="transmembrane region" description="Helical" evidence="7">
    <location>
        <begin position="52"/>
        <end position="73"/>
    </location>
</feature>
<dbReference type="EMBL" id="BMYO01000009">
    <property type="protein sequence ID" value="GHD67418.1"/>
    <property type="molecule type" value="Genomic_DNA"/>
</dbReference>
<protein>
    <recommendedName>
        <fullName evidence="10">Small multidrug resistance protein</fullName>
    </recommendedName>
</protein>
<comment type="caution">
    <text evidence="8">The sequence shown here is derived from an EMBL/GenBank/DDBJ whole genome shotgun (WGS) entry which is preliminary data.</text>
</comment>
<proteinExistence type="inferred from homology"/>
<dbReference type="PANTHER" id="PTHR30561">
    <property type="entry name" value="SMR FAMILY PROTON-DEPENDENT DRUG EFFLUX TRANSPORTER SUGE"/>
    <property type="match status" value="1"/>
</dbReference>
<keyword evidence="2" id="KW-1003">Cell membrane</keyword>
<keyword evidence="3 6" id="KW-0812">Transmembrane</keyword>
<keyword evidence="5 7" id="KW-0472">Membrane</keyword>
<keyword evidence="4 7" id="KW-1133">Transmembrane helix</keyword>
<gene>
    <name evidence="8" type="ORF">GCM10007350_31070</name>
</gene>
<evidence type="ECO:0000256" key="5">
    <source>
        <dbReference type="ARBA" id="ARBA00023136"/>
    </source>
</evidence>
<name>A0ABQ3H6R2_9NEIS</name>
<comment type="similarity">
    <text evidence="6">Belongs to the drug/metabolite transporter (DMT) superfamily. Small multidrug resistance (SMR) (TC 2.A.7.1) family.</text>
</comment>
<organism evidence="8 9">
    <name type="scientific">Jeongeupia chitinilytica</name>
    <dbReference type="NCBI Taxonomy" id="1041641"/>
    <lineage>
        <taxon>Bacteria</taxon>
        <taxon>Pseudomonadati</taxon>
        <taxon>Pseudomonadota</taxon>
        <taxon>Betaproteobacteria</taxon>
        <taxon>Neisseriales</taxon>
        <taxon>Chitinibacteraceae</taxon>
        <taxon>Jeongeupia</taxon>
    </lineage>
</organism>
<evidence type="ECO:0000256" key="2">
    <source>
        <dbReference type="ARBA" id="ARBA00022475"/>
    </source>
</evidence>
<feature type="transmembrane region" description="Helical" evidence="7">
    <location>
        <begin position="7"/>
        <end position="32"/>
    </location>
</feature>
<dbReference type="InterPro" id="IPR037185">
    <property type="entry name" value="EmrE-like"/>
</dbReference>
<dbReference type="InterPro" id="IPR045324">
    <property type="entry name" value="Small_multidrug_res"/>
</dbReference>
<dbReference type="Pfam" id="PF00893">
    <property type="entry name" value="Multi_Drug_Res"/>
    <property type="match status" value="1"/>
</dbReference>
<evidence type="ECO:0000256" key="3">
    <source>
        <dbReference type="ARBA" id="ARBA00022692"/>
    </source>
</evidence>
<feature type="transmembrane region" description="Helical" evidence="7">
    <location>
        <begin position="107"/>
        <end position="124"/>
    </location>
</feature>
<feature type="transmembrane region" description="Helical" evidence="7">
    <location>
        <begin position="80"/>
        <end position="101"/>
    </location>
</feature>
<evidence type="ECO:0000313" key="8">
    <source>
        <dbReference type="EMBL" id="GHD67418.1"/>
    </source>
</evidence>
<dbReference type="PANTHER" id="PTHR30561:SF9">
    <property type="entry name" value="4-AMINO-4-DEOXY-L-ARABINOSE-PHOSPHOUNDECAPRENOL FLIPPASE SUBUNIT ARNF-RELATED"/>
    <property type="match status" value="1"/>
</dbReference>
<dbReference type="SUPFAM" id="SSF103481">
    <property type="entry name" value="Multidrug resistance efflux transporter EmrE"/>
    <property type="match status" value="1"/>
</dbReference>
<evidence type="ECO:0008006" key="10">
    <source>
        <dbReference type="Google" id="ProtNLM"/>
    </source>
</evidence>
<evidence type="ECO:0000256" key="1">
    <source>
        <dbReference type="ARBA" id="ARBA00004651"/>
    </source>
</evidence>
<comment type="subcellular location">
    <subcellularLocation>
        <location evidence="1 6">Cell membrane</location>
        <topology evidence="1 6">Multi-pass membrane protein</topology>
    </subcellularLocation>
</comment>
<dbReference type="InterPro" id="IPR000390">
    <property type="entry name" value="Small_drug/metabolite_transptr"/>
</dbReference>
<reference evidence="9" key="1">
    <citation type="journal article" date="2019" name="Int. J. Syst. Evol. Microbiol.">
        <title>The Global Catalogue of Microorganisms (GCM) 10K type strain sequencing project: providing services to taxonomists for standard genome sequencing and annotation.</title>
        <authorList>
            <consortium name="The Broad Institute Genomics Platform"/>
            <consortium name="The Broad Institute Genome Sequencing Center for Infectious Disease"/>
            <person name="Wu L."/>
            <person name="Ma J."/>
        </authorList>
    </citation>
    <scope>NUCLEOTIDE SEQUENCE [LARGE SCALE GENOMIC DNA]</scope>
    <source>
        <strain evidence="9">KCTC 23701</strain>
    </source>
</reference>
<dbReference type="RefSeq" id="WP_189461828.1">
    <property type="nucleotide sequence ID" value="NZ_BMYO01000009.1"/>
</dbReference>